<reference evidence="2 3" key="1">
    <citation type="submission" date="2023-07" db="EMBL/GenBank/DDBJ databases">
        <title>Sorghum-associated microbial communities from plants grown in Nebraska, USA.</title>
        <authorList>
            <person name="Schachtman D."/>
        </authorList>
    </citation>
    <scope>NUCLEOTIDE SEQUENCE [LARGE SCALE GENOMIC DNA]</scope>
    <source>
        <strain evidence="2 3">BE187</strain>
    </source>
</reference>
<evidence type="ECO:0000313" key="3">
    <source>
        <dbReference type="Proteomes" id="UP001267878"/>
    </source>
</evidence>
<dbReference type="EMBL" id="JAVDVW010000001">
    <property type="protein sequence ID" value="MDR7098854.1"/>
    <property type="molecule type" value="Genomic_DNA"/>
</dbReference>
<proteinExistence type="predicted"/>
<evidence type="ECO:0000256" key="1">
    <source>
        <dbReference type="SAM" id="SignalP"/>
    </source>
</evidence>
<name>A0ABU1VN09_9GAMM</name>
<dbReference type="RefSeq" id="WP_310052947.1">
    <property type="nucleotide sequence ID" value="NZ_JAVDVW010000001.1"/>
</dbReference>
<evidence type="ECO:0000313" key="2">
    <source>
        <dbReference type="EMBL" id="MDR7098854.1"/>
    </source>
</evidence>
<feature type="chain" id="PRO_5045291584" evidence="1">
    <location>
        <begin position="26"/>
        <end position="134"/>
    </location>
</feature>
<accession>A0ABU1VN09</accession>
<organism evidence="2 3">
    <name type="scientific">Agrilutibacter niabensis</name>
    <dbReference type="NCBI Taxonomy" id="380628"/>
    <lineage>
        <taxon>Bacteria</taxon>
        <taxon>Pseudomonadati</taxon>
        <taxon>Pseudomonadota</taxon>
        <taxon>Gammaproteobacteria</taxon>
        <taxon>Lysobacterales</taxon>
        <taxon>Lysobacteraceae</taxon>
        <taxon>Agrilutibacter</taxon>
    </lineage>
</organism>
<protein>
    <submittedName>
        <fullName evidence="2">Uncharacterized protein</fullName>
    </submittedName>
</protein>
<gene>
    <name evidence="2" type="ORF">J2X04_001201</name>
</gene>
<keyword evidence="3" id="KW-1185">Reference proteome</keyword>
<keyword evidence="1" id="KW-0732">Signal</keyword>
<feature type="signal peptide" evidence="1">
    <location>
        <begin position="1"/>
        <end position="25"/>
    </location>
</feature>
<dbReference type="Proteomes" id="UP001267878">
    <property type="component" value="Unassembled WGS sequence"/>
</dbReference>
<comment type="caution">
    <text evidence="2">The sequence shown here is derived from an EMBL/GenBank/DDBJ whole genome shotgun (WGS) entry which is preliminary data.</text>
</comment>
<sequence length="134" mass="14372">MKTNIRTLMASFVVSAAAFIGSASAGDQWFVLSEKTLKAADPSTEIKSSGDIWNKNIKQVKLSVEGADVKVTSLALHWDNRPDATMMDVGVIKGGGQTAPMNAPGIKSRLTSITIQYKIIGKAKSAKLKVWGYD</sequence>